<name>A0AAE5LNJ2_CLOBE</name>
<dbReference type="RefSeq" id="WP_173715252.1">
    <property type="nucleotide sequence ID" value="NZ_JABTDW010000001.1"/>
</dbReference>
<accession>A0AAE5LNJ2</accession>
<dbReference type="Gene3D" id="3.40.930.10">
    <property type="entry name" value="Mannitol-specific EII, Chain A"/>
    <property type="match status" value="1"/>
</dbReference>
<dbReference type="EMBL" id="JABTDW010000001">
    <property type="protein sequence ID" value="NSB12453.1"/>
    <property type="molecule type" value="Genomic_DNA"/>
</dbReference>
<proteinExistence type="predicted"/>
<dbReference type="SUPFAM" id="SSF55804">
    <property type="entry name" value="Phoshotransferase/anion transport protein"/>
    <property type="match status" value="1"/>
</dbReference>
<organism evidence="2 3">
    <name type="scientific">Clostridium beijerinckii</name>
    <name type="common">Clostridium MP</name>
    <dbReference type="NCBI Taxonomy" id="1520"/>
    <lineage>
        <taxon>Bacteria</taxon>
        <taxon>Bacillati</taxon>
        <taxon>Bacillota</taxon>
        <taxon>Clostridia</taxon>
        <taxon>Eubacteriales</taxon>
        <taxon>Clostridiaceae</taxon>
        <taxon>Clostridium</taxon>
    </lineage>
</organism>
<dbReference type="Pfam" id="PF00359">
    <property type="entry name" value="PTS_EIIA_2"/>
    <property type="match status" value="1"/>
</dbReference>
<comment type="caution">
    <text evidence="2">The sequence shown here is derived from an EMBL/GenBank/DDBJ whole genome shotgun (WGS) entry which is preliminary data.</text>
</comment>
<dbReference type="PANTHER" id="PTHR47738">
    <property type="entry name" value="PTS SYSTEM FRUCTOSE-LIKE EIIA COMPONENT-RELATED"/>
    <property type="match status" value="1"/>
</dbReference>
<dbReference type="Proteomes" id="UP000822184">
    <property type="component" value="Unassembled WGS sequence"/>
</dbReference>
<dbReference type="InterPro" id="IPR002178">
    <property type="entry name" value="PTS_EIIA_type-2_dom"/>
</dbReference>
<dbReference type="PROSITE" id="PS51094">
    <property type="entry name" value="PTS_EIIA_TYPE_2"/>
    <property type="match status" value="1"/>
</dbReference>
<dbReference type="InterPro" id="IPR051541">
    <property type="entry name" value="PTS_SugarTrans_NitroReg"/>
</dbReference>
<dbReference type="AlphaFoldDB" id="A0AAE5LNJ2"/>
<reference evidence="2" key="1">
    <citation type="submission" date="2020-06" db="EMBL/GenBank/DDBJ databases">
        <title>Genomic insights into acetone-butanol-ethanol (ABE) fermentation by sequencing solventogenic clostridia strains.</title>
        <authorList>
            <person name="Brown S."/>
        </authorList>
    </citation>
    <scope>NUCLEOTIDE SEQUENCE</scope>
    <source>
        <strain evidence="2">DJ123</strain>
    </source>
</reference>
<evidence type="ECO:0000259" key="1">
    <source>
        <dbReference type="PROSITE" id="PS51094"/>
    </source>
</evidence>
<sequence length="158" mass="18439">MDINDLVKDELIDIAQEDLEYKEVISYLGNLLLKNNYIKEDYIKDVLLREEIFPTGLELKNMGIAIPHANPDNVLKNGIAILKLKNPVRFSNMETGDDVYVNIVFMLALKNPDDHLKMLQSLFLMFQKEEVMDELGKVQSEEYIKIIMLKNLKYRYPN</sequence>
<protein>
    <submittedName>
        <fullName evidence="2">PTS system galactitol-specific IIA component</fullName>
    </submittedName>
</protein>
<evidence type="ECO:0000313" key="3">
    <source>
        <dbReference type="Proteomes" id="UP000822184"/>
    </source>
</evidence>
<feature type="domain" description="PTS EIIA type-2" evidence="1">
    <location>
        <begin position="5"/>
        <end position="151"/>
    </location>
</feature>
<evidence type="ECO:0000313" key="2">
    <source>
        <dbReference type="EMBL" id="NSB12453.1"/>
    </source>
</evidence>
<dbReference type="PANTHER" id="PTHR47738:SF3">
    <property type="entry name" value="PHOSPHOTRANSFERASE SYSTEM MANNITOL_FRUCTOSE-SPECIFIC IIA DOMAIN CONTAINING PROTEIN"/>
    <property type="match status" value="1"/>
</dbReference>
<dbReference type="InterPro" id="IPR016152">
    <property type="entry name" value="PTrfase/Anion_transptr"/>
</dbReference>
<dbReference type="CDD" id="cd00211">
    <property type="entry name" value="PTS_IIA_fru"/>
    <property type="match status" value="1"/>
</dbReference>
<gene>
    <name evidence="2" type="ORF">BCD95_000712</name>
</gene>